<comment type="caution">
    <text evidence="2">The sequence shown here is derived from an EMBL/GenBank/DDBJ whole genome shotgun (WGS) entry which is preliminary data.</text>
</comment>
<evidence type="ECO:0000256" key="1">
    <source>
        <dbReference type="SAM" id="SignalP"/>
    </source>
</evidence>
<accession>A0A4V2W3B2</accession>
<reference evidence="2 3" key="1">
    <citation type="submission" date="2019-03" db="EMBL/GenBank/DDBJ databases">
        <title>Above-ground endophytic microbial communities from plants in different locations in the United States.</title>
        <authorList>
            <person name="Frank C."/>
        </authorList>
    </citation>
    <scope>NUCLEOTIDE SEQUENCE [LARGE SCALE GENOMIC DNA]</scope>
    <source>
        <strain evidence="2 3">LP_13_YM</strain>
    </source>
</reference>
<evidence type="ECO:0008006" key="4">
    <source>
        <dbReference type="Google" id="ProtNLM"/>
    </source>
</evidence>
<dbReference type="Gene3D" id="2.60.120.260">
    <property type="entry name" value="Galactose-binding domain-like"/>
    <property type="match status" value="1"/>
</dbReference>
<dbReference type="EMBL" id="SMCS01000012">
    <property type="protein sequence ID" value="TCV91269.1"/>
    <property type="molecule type" value="Genomic_DNA"/>
</dbReference>
<keyword evidence="3" id="KW-1185">Reference proteome</keyword>
<dbReference type="AlphaFoldDB" id="A0A4V2W3B2"/>
<feature type="chain" id="PRO_5020463684" description="Carbohydrate binding protein" evidence="1">
    <location>
        <begin position="25"/>
        <end position="214"/>
    </location>
</feature>
<protein>
    <recommendedName>
        <fullName evidence="4">Carbohydrate binding protein</fullName>
    </recommendedName>
</protein>
<feature type="signal peptide" evidence="1">
    <location>
        <begin position="1"/>
        <end position="24"/>
    </location>
</feature>
<name>A0A4V2W3B2_9GAMM</name>
<sequence length="214" mass="23350">MNHRSYLCALTLGVVFAGATPAYAAEPLPPLLACPPVAWSSDVDYPKLCEVPLTNAGFDTGDLMGWEPTPTFDSAGNVVPSHPRVSMMDGQSVLELPSTSDGARQRIPLPDLSMQGMNDSALILRFRIRATKEESDALSIGVIRDYEGSGGIYFQYDLVDAGPRWKEVYVPFSALDADGYRRLTLQMINSSDDTNRIYVDDIAVIQETGTVPLM</sequence>
<keyword evidence="1" id="KW-0732">Signal</keyword>
<organism evidence="2 3">
    <name type="scientific">Luteibacter rhizovicinus</name>
    <dbReference type="NCBI Taxonomy" id="242606"/>
    <lineage>
        <taxon>Bacteria</taxon>
        <taxon>Pseudomonadati</taxon>
        <taxon>Pseudomonadota</taxon>
        <taxon>Gammaproteobacteria</taxon>
        <taxon>Lysobacterales</taxon>
        <taxon>Rhodanobacteraceae</taxon>
        <taxon>Luteibacter</taxon>
    </lineage>
</organism>
<proteinExistence type="predicted"/>
<evidence type="ECO:0000313" key="2">
    <source>
        <dbReference type="EMBL" id="TCV91269.1"/>
    </source>
</evidence>
<gene>
    <name evidence="2" type="ORF">EC912_11215</name>
</gene>
<dbReference type="Proteomes" id="UP000295645">
    <property type="component" value="Unassembled WGS sequence"/>
</dbReference>
<evidence type="ECO:0000313" key="3">
    <source>
        <dbReference type="Proteomes" id="UP000295645"/>
    </source>
</evidence>